<dbReference type="Gene3D" id="3.90.1580.10">
    <property type="entry name" value="paralog of FGE (formylglycine-generating enzyme)"/>
    <property type="match status" value="1"/>
</dbReference>
<dbReference type="InterPro" id="IPR016187">
    <property type="entry name" value="CTDL_fold"/>
</dbReference>
<dbReference type="Pfam" id="PF03781">
    <property type="entry name" value="FGE-sulfatase"/>
    <property type="match status" value="1"/>
</dbReference>
<feature type="domain" description="Sulfatase-modifying factor enzyme-like" evidence="1">
    <location>
        <begin position="99"/>
        <end position="299"/>
    </location>
</feature>
<dbReference type="KEGG" id="llh:I41_26610"/>
<evidence type="ECO:0000313" key="2">
    <source>
        <dbReference type="EMBL" id="QDT73472.1"/>
    </source>
</evidence>
<evidence type="ECO:0000259" key="1">
    <source>
        <dbReference type="Pfam" id="PF03781"/>
    </source>
</evidence>
<organism evidence="2 3">
    <name type="scientific">Lacipirellula limnantheis</name>
    <dbReference type="NCBI Taxonomy" id="2528024"/>
    <lineage>
        <taxon>Bacteria</taxon>
        <taxon>Pseudomonadati</taxon>
        <taxon>Planctomycetota</taxon>
        <taxon>Planctomycetia</taxon>
        <taxon>Pirellulales</taxon>
        <taxon>Lacipirellulaceae</taxon>
        <taxon>Lacipirellula</taxon>
    </lineage>
</organism>
<protein>
    <submittedName>
        <fullName evidence="2">Formylglycine-generating sulfatase enzyme</fullName>
    </submittedName>
</protein>
<evidence type="ECO:0000313" key="3">
    <source>
        <dbReference type="Proteomes" id="UP000317909"/>
    </source>
</evidence>
<reference evidence="2 3" key="1">
    <citation type="submission" date="2019-02" db="EMBL/GenBank/DDBJ databases">
        <title>Deep-cultivation of Planctomycetes and their phenomic and genomic characterization uncovers novel biology.</title>
        <authorList>
            <person name="Wiegand S."/>
            <person name="Jogler M."/>
            <person name="Boedeker C."/>
            <person name="Pinto D."/>
            <person name="Vollmers J."/>
            <person name="Rivas-Marin E."/>
            <person name="Kohn T."/>
            <person name="Peeters S.H."/>
            <person name="Heuer A."/>
            <person name="Rast P."/>
            <person name="Oberbeckmann S."/>
            <person name="Bunk B."/>
            <person name="Jeske O."/>
            <person name="Meyerdierks A."/>
            <person name="Storesund J.E."/>
            <person name="Kallscheuer N."/>
            <person name="Luecker S."/>
            <person name="Lage O.M."/>
            <person name="Pohl T."/>
            <person name="Merkel B.J."/>
            <person name="Hornburger P."/>
            <person name="Mueller R.-W."/>
            <person name="Bruemmer F."/>
            <person name="Labrenz M."/>
            <person name="Spormann A.M."/>
            <person name="Op den Camp H."/>
            <person name="Overmann J."/>
            <person name="Amann R."/>
            <person name="Jetten M.S.M."/>
            <person name="Mascher T."/>
            <person name="Medema M.H."/>
            <person name="Devos D.P."/>
            <person name="Kaster A.-K."/>
            <person name="Ovreas L."/>
            <person name="Rohde M."/>
            <person name="Galperin M.Y."/>
            <person name="Jogler C."/>
        </authorList>
    </citation>
    <scope>NUCLEOTIDE SEQUENCE [LARGE SCALE GENOMIC DNA]</scope>
    <source>
        <strain evidence="2 3">I41</strain>
    </source>
</reference>
<dbReference type="AlphaFoldDB" id="A0A517TYM3"/>
<proteinExistence type="predicted"/>
<dbReference type="EMBL" id="CP036339">
    <property type="protein sequence ID" value="QDT73472.1"/>
    <property type="molecule type" value="Genomic_DNA"/>
</dbReference>
<accession>A0A517TYM3</accession>
<dbReference type="PROSITE" id="PS51257">
    <property type="entry name" value="PROKAR_LIPOPROTEIN"/>
    <property type="match status" value="1"/>
</dbReference>
<dbReference type="InterPro" id="IPR005532">
    <property type="entry name" value="SUMF_dom"/>
</dbReference>
<dbReference type="Proteomes" id="UP000317909">
    <property type="component" value="Chromosome"/>
</dbReference>
<gene>
    <name evidence="2" type="ORF">I41_26610</name>
</gene>
<name>A0A517TYM3_9BACT</name>
<keyword evidence="3" id="KW-1185">Reference proteome</keyword>
<sequence length="327" mass="35460">MKFAHLLALHVATSACLFFIDYSRGDSFGSGTNAFDIEFVPIRNPGNAADATGKPNPAGSVAYNYRMGKFEVSRDMIIKANIAGNLGITLWDMILYDGNGGNRPATGVNWNESARFVNWLNTSQGFMPAYKFMTAPDGTEDTAVENIALWSESDLGFNAANRYRNSRAKYFLPSVDEWYKAAYYDPKSGVYFDYPTGANSLPTSVANGTAQGTVVYARGLVGPADVMLAGGLSPYGTMGQGGNVFEWEETSFDLLNDSPYSIRGLRGGYWDNNRLNLLASNRYGTAASNFGYEMGFRVASVPEPSSLLIGVVTGALALVRKRRETGA</sequence>
<dbReference type="SUPFAM" id="SSF56436">
    <property type="entry name" value="C-type lectin-like"/>
    <property type="match status" value="1"/>
</dbReference>
<dbReference type="InterPro" id="IPR042095">
    <property type="entry name" value="SUMF_sf"/>
</dbReference>